<keyword evidence="3 9" id="KW-0645">Protease</keyword>
<dbReference type="AlphaFoldDB" id="A0A6L5X716"/>
<dbReference type="HAMAP" id="MF_00161">
    <property type="entry name" value="LspA"/>
    <property type="match status" value="1"/>
</dbReference>
<comment type="catalytic activity">
    <reaction evidence="9 10">
        <text>Release of signal peptides from bacterial membrane prolipoproteins. Hydrolyzes -Xaa-Yaa-Zaa-|-(S,diacylglyceryl)Cys-, in which Xaa is hydrophobic (preferably Leu), and Yaa (Ala or Ser) and Zaa (Gly or Ala) have small, neutral side chains.</text>
        <dbReference type="EC" id="3.4.23.36"/>
    </reaction>
</comment>
<comment type="subcellular location">
    <subcellularLocation>
        <location evidence="9">Cell membrane</location>
        <topology evidence="9">Multi-pass membrane protein</topology>
    </subcellularLocation>
</comment>
<dbReference type="PROSITE" id="PS00855">
    <property type="entry name" value="SPASE_II"/>
    <property type="match status" value="1"/>
</dbReference>
<protein>
    <recommendedName>
        <fullName evidence="9">Lipoprotein signal peptidase</fullName>
        <ecNumber evidence="9">3.4.23.36</ecNumber>
    </recommendedName>
    <alternativeName>
        <fullName evidence="9">Prolipoprotein signal peptidase</fullName>
    </alternativeName>
    <alternativeName>
        <fullName evidence="9">Signal peptidase II</fullName>
        <shortName evidence="9">SPase II</shortName>
    </alternativeName>
</protein>
<dbReference type="Proteomes" id="UP000481852">
    <property type="component" value="Unassembled WGS sequence"/>
</dbReference>
<evidence type="ECO:0000256" key="5">
    <source>
        <dbReference type="ARBA" id="ARBA00022750"/>
    </source>
</evidence>
<dbReference type="InterPro" id="IPR001872">
    <property type="entry name" value="Peptidase_A8"/>
</dbReference>
<dbReference type="EC" id="3.4.23.36" evidence="9"/>
<dbReference type="NCBIfam" id="TIGR00077">
    <property type="entry name" value="lspA"/>
    <property type="match status" value="1"/>
</dbReference>
<comment type="pathway">
    <text evidence="9">Protein modification; lipoprotein biosynthesis (signal peptide cleavage).</text>
</comment>
<dbReference type="PANTHER" id="PTHR33695">
    <property type="entry name" value="LIPOPROTEIN SIGNAL PEPTIDASE"/>
    <property type="match status" value="1"/>
</dbReference>
<evidence type="ECO:0000256" key="7">
    <source>
        <dbReference type="ARBA" id="ARBA00022989"/>
    </source>
</evidence>
<sequence length="183" mass="20361">MRIGRRKKRKQWIAGAFGVCAAVVADQLTKELAYRNLKLSGKGFVTLIPGVLELRYLENRGAAFGMLQNRLPLFILFAAAVSLAAIICYIRVPDSRRYLALRVCMAGLTAGAVGNLIDRIFRGYVIDFIYISLIHFPIFNVADICVSLSAGLLLILMLFVYRDGELEIWTRSGSQDGKDEKKG</sequence>
<keyword evidence="7 9" id="KW-1133">Transmembrane helix</keyword>
<reference evidence="12 13" key="1">
    <citation type="submission" date="2019-08" db="EMBL/GenBank/DDBJ databases">
        <title>In-depth cultivation of the pig gut microbiome towards novel bacterial diversity and tailored functional studies.</title>
        <authorList>
            <person name="Wylensek D."/>
            <person name="Hitch T.C.A."/>
            <person name="Clavel T."/>
        </authorList>
    </citation>
    <scope>NUCLEOTIDE SEQUENCE [LARGE SCALE GENOMIC DNA]</scope>
    <source>
        <strain evidence="12 13">Oil+RF-744-WCA-WT-11</strain>
    </source>
</reference>
<evidence type="ECO:0000313" key="13">
    <source>
        <dbReference type="Proteomes" id="UP000481852"/>
    </source>
</evidence>
<keyword evidence="13" id="KW-1185">Reference proteome</keyword>
<feature type="transmembrane region" description="Helical" evidence="9">
    <location>
        <begin position="99"/>
        <end position="117"/>
    </location>
</feature>
<evidence type="ECO:0000256" key="10">
    <source>
        <dbReference type="RuleBase" id="RU000594"/>
    </source>
</evidence>
<accession>A0A6L5X716</accession>
<dbReference type="Pfam" id="PF01252">
    <property type="entry name" value="Peptidase_A8"/>
    <property type="match status" value="1"/>
</dbReference>
<keyword evidence="5 9" id="KW-0064">Aspartyl protease</keyword>
<evidence type="ECO:0000313" key="12">
    <source>
        <dbReference type="EMBL" id="MSS14786.1"/>
    </source>
</evidence>
<evidence type="ECO:0000256" key="2">
    <source>
        <dbReference type="ARBA" id="ARBA00022475"/>
    </source>
</evidence>
<evidence type="ECO:0000256" key="6">
    <source>
        <dbReference type="ARBA" id="ARBA00022801"/>
    </source>
</evidence>
<comment type="caution">
    <text evidence="12">The sequence shown here is derived from an EMBL/GenBank/DDBJ whole genome shotgun (WGS) entry which is preliminary data.</text>
</comment>
<dbReference type="PANTHER" id="PTHR33695:SF1">
    <property type="entry name" value="LIPOPROTEIN SIGNAL PEPTIDASE"/>
    <property type="match status" value="1"/>
</dbReference>
<comment type="caution">
    <text evidence="9">Lacks conserved residue(s) required for the propagation of feature annotation.</text>
</comment>
<evidence type="ECO:0000256" key="8">
    <source>
        <dbReference type="ARBA" id="ARBA00023136"/>
    </source>
</evidence>
<comment type="function">
    <text evidence="9 10">This protein specifically catalyzes the removal of signal peptides from prolipoproteins.</text>
</comment>
<keyword evidence="2 9" id="KW-1003">Cell membrane</keyword>
<dbReference type="GO" id="GO:0006508">
    <property type="term" value="P:proteolysis"/>
    <property type="evidence" value="ECO:0007669"/>
    <property type="project" value="UniProtKB-KW"/>
</dbReference>
<evidence type="ECO:0000256" key="3">
    <source>
        <dbReference type="ARBA" id="ARBA00022670"/>
    </source>
</evidence>
<dbReference type="PRINTS" id="PR00781">
    <property type="entry name" value="LIPOSIGPTASE"/>
</dbReference>
<dbReference type="GO" id="GO:0004190">
    <property type="term" value="F:aspartic-type endopeptidase activity"/>
    <property type="evidence" value="ECO:0007669"/>
    <property type="project" value="UniProtKB-UniRule"/>
</dbReference>
<evidence type="ECO:0000256" key="4">
    <source>
        <dbReference type="ARBA" id="ARBA00022692"/>
    </source>
</evidence>
<keyword evidence="8 9" id="KW-0472">Membrane</keyword>
<proteinExistence type="inferred from homology"/>
<dbReference type="UniPathway" id="UPA00665"/>
<evidence type="ECO:0000256" key="1">
    <source>
        <dbReference type="ARBA" id="ARBA00006139"/>
    </source>
</evidence>
<evidence type="ECO:0000256" key="11">
    <source>
        <dbReference type="RuleBase" id="RU004181"/>
    </source>
</evidence>
<comment type="similarity">
    <text evidence="1 9 11">Belongs to the peptidase A8 family.</text>
</comment>
<feature type="transmembrane region" description="Helical" evidence="9">
    <location>
        <begin position="129"/>
        <end position="161"/>
    </location>
</feature>
<dbReference type="RefSeq" id="WP_154524980.1">
    <property type="nucleotide sequence ID" value="NZ_JAQYJL010000003.1"/>
</dbReference>
<dbReference type="GO" id="GO:0005886">
    <property type="term" value="C:plasma membrane"/>
    <property type="evidence" value="ECO:0007669"/>
    <property type="project" value="UniProtKB-SubCell"/>
</dbReference>
<gene>
    <name evidence="9 12" type="primary">lspA</name>
    <name evidence="12" type="ORF">FYJ35_06970</name>
</gene>
<keyword evidence="4 9" id="KW-0812">Transmembrane</keyword>
<feature type="active site" evidence="9">
    <location>
        <position position="143"/>
    </location>
</feature>
<evidence type="ECO:0000256" key="9">
    <source>
        <dbReference type="HAMAP-Rule" id="MF_00161"/>
    </source>
</evidence>
<feature type="active site" evidence="9">
    <location>
        <position position="127"/>
    </location>
</feature>
<organism evidence="12 13">
    <name type="scientific">Porcincola intestinalis</name>
    <dbReference type="NCBI Taxonomy" id="2606632"/>
    <lineage>
        <taxon>Bacteria</taxon>
        <taxon>Bacillati</taxon>
        <taxon>Bacillota</taxon>
        <taxon>Clostridia</taxon>
        <taxon>Lachnospirales</taxon>
        <taxon>Lachnospiraceae</taxon>
        <taxon>Porcincola</taxon>
    </lineage>
</organism>
<dbReference type="EMBL" id="VULZ01000006">
    <property type="protein sequence ID" value="MSS14786.1"/>
    <property type="molecule type" value="Genomic_DNA"/>
</dbReference>
<feature type="transmembrane region" description="Helical" evidence="9">
    <location>
        <begin position="73"/>
        <end position="92"/>
    </location>
</feature>
<name>A0A6L5X716_9FIRM</name>
<keyword evidence="6 9" id="KW-0378">Hydrolase</keyword>